<organism evidence="1 2">
    <name type="scientific">Mycena rosella</name>
    <name type="common">Pink bonnet</name>
    <name type="synonym">Agaricus rosellus</name>
    <dbReference type="NCBI Taxonomy" id="1033263"/>
    <lineage>
        <taxon>Eukaryota</taxon>
        <taxon>Fungi</taxon>
        <taxon>Dikarya</taxon>
        <taxon>Basidiomycota</taxon>
        <taxon>Agaricomycotina</taxon>
        <taxon>Agaricomycetes</taxon>
        <taxon>Agaricomycetidae</taxon>
        <taxon>Agaricales</taxon>
        <taxon>Marasmiineae</taxon>
        <taxon>Mycenaceae</taxon>
        <taxon>Mycena</taxon>
    </lineage>
</organism>
<name>A0AAD7DIQ6_MYCRO</name>
<dbReference type="EMBL" id="JARKIE010000053">
    <property type="protein sequence ID" value="KAJ7692294.1"/>
    <property type="molecule type" value="Genomic_DNA"/>
</dbReference>
<gene>
    <name evidence="1" type="ORF">B0H17DRAFT_1133298</name>
</gene>
<keyword evidence="2" id="KW-1185">Reference proteome</keyword>
<protein>
    <submittedName>
        <fullName evidence="1">Uncharacterized protein</fullName>
    </submittedName>
</protein>
<dbReference type="Proteomes" id="UP001221757">
    <property type="component" value="Unassembled WGS sequence"/>
</dbReference>
<reference evidence="1" key="1">
    <citation type="submission" date="2023-03" db="EMBL/GenBank/DDBJ databases">
        <title>Massive genome expansion in bonnet fungi (Mycena s.s.) driven by repeated elements and novel gene families across ecological guilds.</title>
        <authorList>
            <consortium name="Lawrence Berkeley National Laboratory"/>
            <person name="Harder C.B."/>
            <person name="Miyauchi S."/>
            <person name="Viragh M."/>
            <person name="Kuo A."/>
            <person name="Thoen E."/>
            <person name="Andreopoulos B."/>
            <person name="Lu D."/>
            <person name="Skrede I."/>
            <person name="Drula E."/>
            <person name="Henrissat B."/>
            <person name="Morin E."/>
            <person name="Kohler A."/>
            <person name="Barry K."/>
            <person name="LaButti K."/>
            <person name="Morin E."/>
            <person name="Salamov A."/>
            <person name="Lipzen A."/>
            <person name="Mereny Z."/>
            <person name="Hegedus B."/>
            <person name="Baldrian P."/>
            <person name="Stursova M."/>
            <person name="Weitz H."/>
            <person name="Taylor A."/>
            <person name="Grigoriev I.V."/>
            <person name="Nagy L.G."/>
            <person name="Martin F."/>
            <person name="Kauserud H."/>
        </authorList>
    </citation>
    <scope>NUCLEOTIDE SEQUENCE</scope>
    <source>
        <strain evidence="1">CBHHK067</strain>
    </source>
</reference>
<sequence>MSRSTMPSQLTLRLFGPSNSPDGKMNACHRTLLRKRLELFTPEVLQAVFTKTNRLRLAMGAGINANQFGKILTNFVDRNGRLVSTETDTPDTTSRQALAAYRIMCDQCFKKQGHDFVIRSPSALHALQAAEQAWHDYIVPYHAARGMGARPKWALEVLPGLEQVRCPGSVHPTCASLVQSARESTNKRKREPVIELSNSEEECPHKKTKARKSLGSVDLTKDYKFLGVIDLTK</sequence>
<comment type="caution">
    <text evidence="1">The sequence shown here is derived from an EMBL/GenBank/DDBJ whole genome shotgun (WGS) entry which is preliminary data.</text>
</comment>
<dbReference type="AlphaFoldDB" id="A0AAD7DIQ6"/>
<evidence type="ECO:0000313" key="1">
    <source>
        <dbReference type="EMBL" id="KAJ7692294.1"/>
    </source>
</evidence>
<evidence type="ECO:0000313" key="2">
    <source>
        <dbReference type="Proteomes" id="UP001221757"/>
    </source>
</evidence>
<accession>A0AAD7DIQ6</accession>
<proteinExistence type="predicted"/>